<evidence type="ECO:0000313" key="1">
    <source>
        <dbReference type="EMBL" id="OGM98130.1"/>
    </source>
</evidence>
<comment type="caution">
    <text evidence="1">The sequence shown here is derived from an EMBL/GenBank/DDBJ whole genome shotgun (WGS) entry which is preliminary data.</text>
</comment>
<accession>A0A1F8EBL6</accession>
<dbReference type="AlphaFoldDB" id="A0A1F8EBL6"/>
<protein>
    <recommendedName>
        <fullName evidence="3">DUF91 domain-containing protein</fullName>
    </recommendedName>
</protein>
<proteinExistence type="predicted"/>
<reference evidence="1 2" key="1">
    <citation type="journal article" date="2016" name="Nat. Commun.">
        <title>Thousands of microbial genomes shed light on interconnected biogeochemical processes in an aquifer system.</title>
        <authorList>
            <person name="Anantharaman K."/>
            <person name="Brown C.T."/>
            <person name="Hug L.A."/>
            <person name="Sharon I."/>
            <person name="Castelle C.J."/>
            <person name="Probst A.J."/>
            <person name="Thomas B.C."/>
            <person name="Singh A."/>
            <person name="Wilkins M.J."/>
            <person name="Karaoz U."/>
            <person name="Brodie E.L."/>
            <person name="Williams K.H."/>
            <person name="Hubbard S.S."/>
            <person name="Banfield J.F."/>
        </authorList>
    </citation>
    <scope>NUCLEOTIDE SEQUENCE [LARGE SCALE GENOMIC DNA]</scope>
</reference>
<evidence type="ECO:0000313" key="2">
    <source>
        <dbReference type="Proteomes" id="UP000178520"/>
    </source>
</evidence>
<dbReference type="Gene3D" id="3.40.1350.10">
    <property type="match status" value="1"/>
</dbReference>
<name>A0A1F8EBL6_9BACT</name>
<gene>
    <name evidence="1" type="ORF">A2735_00275</name>
</gene>
<evidence type="ECO:0008006" key="3">
    <source>
        <dbReference type="Google" id="ProtNLM"/>
    </source>
</evidence>
<dbReference type="EMBL" id="MGJA01000003">
    <property type="protein sequence ID" value="OGM98130.1"/>
    <property type="molecule type" value="Genomic_DNA"/>
</dbReference>
<dbReference type="STRING" id="1802660.A2735_00275"/>
<dbReference type="Proteomes" id="UP000178520">
    <property type="component" value="Unassembled WGS sequence"/>
</dbReference>
<sequence>MALIISQKGKRTQKIDKSDFEKEGNLQSYIHENPESIPVYEIEESKRLFVVAREFKTESGPIDALAIDKDGDIYVVETKLYKNPDKRTVVAQALDYGASLWRHSDYSEFIKLINEEINKRFKISFEEKVRNFFDIDEEQTGALLEAIRTNLQQGNIKFVILMDDVSDRLKDLIVYINQNSQFDIYAVQMEYYKFESYEIMIPKLFGVEVKKSMTSNSAGSPRRKWDEQGFFEEVKKVFSKSDFELILKFYTFSKESADEIHWGTGVNQSSFSAGFNKLGNRPLFVLLSDGRMKISTEYPKRGATKEQISNLDHLNLELKKIGLEVNPKSERTVFTLPEWSSKLDVMIKTIKKSID</sequence>
<dbReference type="InterPro" id="IPR011856">
    <property type="entry name" value="tRNA_endonuc-like_dom_sf"/>
</dbReference>
<organism evidence="1 2">
    <name type="scientific">Candidatus Yanofskybacteria bacterium RIFCSPHIGHO2_01_FULL_41_21</name>
    <dbReference type="NCBI Taxonomy" id="1802660"/>
    <lineage>
        <taxon>Bacteria</taxon>
        <taxon>Candidatus Yanofskyibacteriota</taxon>
    </lineage>
</organism>
<dbReference type="GO" id="GO:0003676">
    <property type="term" value="F:nucleic acid binding"/>
    <property type="evidence" value="ECO:0007669"/>
    <property type="project" value="InterPro"/>
</dbReference>